<evidence type="ECO:0000313" key="1">
    <source>
        <dbReference type="EMBL" id="KAB2809061.1"/>
    </source>
</evidence>
<sequence length="293" mass="30697">MPTAAEAGAPALVLRPATPVLNRGPGVLQVGLDPPRACVPDDPSVRRLLDALARPAGHPADAPLTAPASTALARLHEAGLVLPAPRHPHAPGLRPLLAQFGPDAPRRHAARAAVRVHVRTAPGSVLAATLAALLAEAGLAVTDDPGHPGAVHVVVHPGPLPRETLDPLVRASVPHLLVAGDATGLRVGPFVEPGRTACLRCVDAHESVPDQRRALLLAQAAAQATAHPAPRDPLLDRLALAWTVRDLVRWADRDEPTTWSATVDLSPHGAPERTVWGRHPYCGCSWDAFLELP</sequence>
<dbReference type="EMBL" id="WBVM01000002">
    <property type="protein sequence ID" value="KAB2809061.1"/>
    <property type="molecule type" value="Genomic_DNA"/>
</dbReference>
<protein>
    <recommendedName>
        <fullName evidence="3">Bacteriocin biosynthesis cyclodehydratase domain-containing protein</fullName>
    </recommendedName>
</protein>
<reference evidence="1 2" key="1">
    <citation type="submission" date="2019-09" db="EMBL/GenBank/DDBJ databases">
        <title>Pimelobacter sp. isolated from Paulinella.</title>
        <authorList>
            <person name="Jeong S.E."/>
        </authorList>
    </citation>
    <scope>NUCLEOTIDE SEQUENCE [LARGE SCALE GENOMIC DNA]</scope>
    <source>
        <strain evidence="1 2">Pch-N</strain>
    </source>
</reference>
<comment type="caution">
    <text evidence="1">The sequence shown here is derived from an EMBL/GenBank/DDBJ whole genome shotgun (WGS) entry which is preliminary data.</text>
</comment>
<accession>A0A7J5DUT7</accession>
<name>A0A7J5DUT7_NOCSI</name>
<evidence type="ECO:0000313" key="2">
    <source>
        <dbReference type="Proteomes" id="UP000449906"/>
    </source>
</evidence>
<evidence type="ECO:0008006" key="3">
    <source>
        <dbReference type="Google" id="ProtNLM"/>
    </source>
</evidence>
<dbReference type="Gene3D" id="3.40.50.720">
    <property type="entry name" value="NAD(P)-binding Rossmann-like Domain"/>
    <property type="match status" value="1"/>
</dbReference>
<dbReference type="Proteomes" id="UP000449906">
    <property type="component" value="Unassembled WGS sequence"/>
</dbReference>
<dbReference type="RefSeq" id="WP_151581299.1">
    <property type="nucleotide sequence ID" value="NZ_WBVM01000002.1"/>
</dbReference>
<dbReference type="AlphaFoldDB" id="A0A7J5DUT7"/>
<gene>
    <name evidence="1" type="ORF">F9L07_18540</name>
</gene>
<organism evidence="1 2">
    <name type="scientific">Nocardioides simplex</name>
    <name type="common">Arthrobacter simplex</name>
    <dbReference type="NCBI Taxonomy" id="2045"/>
    <lineage>
        <taxon>Bacteria</taxon>
        <taxon>Bacillati</taxon>
        <taxon>Actinomycetota</taxon>
        <taxon>Actinomycetes</taxon>
        <taxon>Propionibacteriales</taxon>
        <taxon>Nocardioidaceae</taxon>
        <taxon>Pimelobacter</taxon>
    </lineage>
</organism>
<proteinExistence type="predicted"/>